<dbReference type="InterPro" id="IPR041588">
    <property type="entry name" value="Integrase_H2C2"/>
</dbReference>
<dbReference type="GeneID" id="125777489"/>
<dbReference type="InterPro" id="IPR008042">
    <property type="entry name" value="Retrotrans_Pao"/>
</dbReference>
<sequence length="1742" mass="198981">MEMEDFKITTTDLIEFVEDHLQTQSEDESVYTLEIKRVELNSLYEKAKRSYDAIRRISRESHETIDFFKVKEKYQKSYRMYLSCLASINEDVDARKTQVSTQPIKERTSEATMMDFAPAVHLPPCDTDIFYGDYTTWPTFRDMFTALYIRNPRISNVERLFHLTQKTRGEAREVIQNAPLTNDGFILAWKNLVDQYENKRLQVNTQLKTLFNLPQVTQETGCAIKSLQRSVNNVLTNLNNLEIDTQSWDPILIYLCSSKLPKQTLETFEYTLADNSDIPTWSNFDNFLTHKYKTLESVGNFKASVANSPQFHTGAVKRTVEKKYNTFHANVAETPIARPSNTQRNNNFNFTPNNIDTESCKLCKKQHSIRECPKFLAMNVESRISTIKKYGYCYNCLAISHSYKNCVSKFSCRKCHKKHNTLIHRESSFRPESTPEIPNVTSSNPENSTALPTQSTNTNRQAYTTTIQSTKSSTQDPPNPSRKQILLGTAMVQIEHNGQRYSARALIDSGSEATFISRRLQRSLDIPTHSVSAQVTGLNNAVSATPTNICEITLCSPLNTSYKLSAQAFILNSLTDNLPSYPIDPKQCLKNLGFTLADTQFHKPRPVDILIGSDIYPSILLNGVKRNILGSLLAQETEFGWILSGPITQPSQNSAIVSFHNKVNPESLLTRFWEVEEIPKESVVSKSDQICEEIFQKTTRRNPDGRYIVTLPFKEPDNIDIGQSRHIALAQFLRNERALLKKPEVKAEYDKAIMEYLELGQMKKIEYDPSGKATQYYLPHHAVIKPDRITTKLRVVFNASCPTSNHKSLNDVLHIGPTLQKDLVILITNWRFFQFVFNADIQKMYRQILVDPKHTRFQRILFRKSPEDTIEDFELQTVTFGINCAPYLAIRTLMKLADDVEETHPLAAKILRQEMYVDDVLAGTHDLTTAKSARDELISALKTPGFALRKWTSNDPHILKGLPQDHLLETETLNLSEPENTKTLGIRWNSKKDSFFFLVNPMEKKPAYTKREVLSAIAKLFDPAGWLSPIIITAKIIMQQIWLDKTDWDESLKPLTLHRWNSFVKDYDNINKIEIPRWTHFNPTATIEFHGFSDASEKAYAATLYIRVSIGDKIWTTLLVSKTRVAPIKTVSLPRLELCGAVLLANLFNSTLPQLHLTQYKNYFWTDSTIVLAWLNKPPCSWNTFVSHRVAAITEKVGVDNWNHVESQDNPADLASRGCTPTDLFDYNLWWHGPQWLQHEKEHFPASEKTYNTTVEFKPVKTFAITTQEDILERFSSFPRAIRVIAYLFRFCANASPRRRETVYANHEITPEEFKTTRMKLIIHTQKTHFREEYDALTRKTQIHKKSSLLTLNPFIDPKGVMRSDGRLTNSAALSYNERHPILLPYNSRLSKLLTQFTHTVALHGGNQLVLRLMRSEFWIPKLKTLIKSIIHQCKTCVLHKNRNTTQIMAALPAERTTLTRAFATTGVDFAGPYDIKNYTGRACLITKGYVCVFVCFATKAIHLEPVSDLTTNAFMAAFARFFSRRGCPADLYSDNVIWPLKLVRSQYAAAKAAPHSLCDHSARPVASAHSPTKEPWQDAYVALKRPFPPFQRSEEIPIARPDVLSAFLLFQKNEEAPIARPGALSAVQQNEHTSTSPVDCAKRIIDWSHVPNLLKRTSTKSITQSLSISTASIAWPDRTPPKSAQVQNDVPHVMGNTIQPYMDTPGCSARSQKKHQRAKRDCINKTTYPRYWPSRPSYQQS</sequence>
<evidence type="ECO:0000256" key="1">
    <source>
        <dbReference type="SAM" id="MobiDB-lite"/>
    </source>
</evidence>
<dbReference type="Pfam" id="PF17921">
    <property type="entry name" value="Integrase_H2C2"/>
    <property type="match status" value="1"/>
</dbReference>
<dbReference type="InterPro" id="IPR021109">
    <property type="entry name" value="Peptidase_aspartic_dom_sf"/>
</dbReference>
<dbReference type="CDD" id="cd01644">
    <property type="entry name" value="RT_pepA17"/>
    <property type="match status" value="1"/>
</dbReference>
<keyword evidence="3" id="KW-1185">Reference proteome</keyword>
<dbReference type="Gene3D" id="2.40.70.10">
    <property type="entry name" value="Acid Proteases"/>
    <property type="match status" value="1"/>
</dbReference>
<dbReference type="Gene3D" id="3.30.420.10">
    <property type="entry name" value="Ribonuclease H-like superfamily/Ribonuclease H"/>
    <property type="match status" value="1"/>
</dbReference>
<dbReference type="InterPro" id="IPR043502">
    <property type="entry name" value="DNA/RNA_pol_sf"/>
</dbReference>
<dbReference type="Proteomes" id="UP001652620">
    <property type="component" value="Chromosome 1"/>
</dbReference>
<dbReference type="RefSeq" id="XP_049308539.1">
    <property type="nucleotide sequence ID" value="XM_049452582.1"/>
</dbReference>
<evidence type="ECO:0000313" key="4">
    <source>
        <dbReference type="RefSeq" id="XP_049308539.1"/>
    </source>
</evidence>
<accession>A0ABM3JH42</accession>
<evidence type="ECO:0000259" key="2">
    <source>
        <dbReference type="Pfam" id="PF17921"/>
    </source>
</evidence>
<reference evidence="4" key="2">
    <citation type="submission" date="2025-08" db="UniProtKB">
        <authorList>
            <consortium name="RefSeq"/>
        </authorList>
    </citation>
    <scope>IDENTIFICATION</scope>
    <source>
        <tissue evidence="4">Adult</tissue>
    </source>
</reference>
<gene>
    <name evidence="4" type="primary">LOC125777489</name>
</gene>
<name>A0ABM3JH42_BACDO</name>
<dbReference type="InterPro" id="IPR012337">
    <property type="entry name" value="RNaseH-like_sf"/>
</dbReference>
<organism evidence="3 4">
    <name type="scientific">Bactrocera dorsalis</name>
    <name type="common">Oriental fruit fly</name>
    <name type="synonym">Dacus dorsalis</name>
    <dbReference type="NCBI Taxonomy" id="27457"/>
    <lineage>
        <taxon>Eukaryota</taxon>
        <taxon>Metazoa</taxon>
        <taxon>Ecdysozoa</taxon>
        <taxon>Arthropoda</taxon>
        <taxon>Hexapoda</taxon>
        <taxon>Insecta</taxon>
        <taxon>Pterygota</taxon>
        <taxon>Neoptera</taxon>
        <taxon>Endopterygota</taxon>
        <taxon>Diptera</taxon>
        <taxon>Brachycera</taxon>
        <taxon>Muscomorpha</taxon>
        <taxon>Tephritoidea</taxon>
        <taxon>Tephritidae</taxon>
        <taxon>Bactrocera</taxon>
        <taxon>Bactrocera</taxon>
    </lineage>
</organism>
<evidence type="ECO:0000313" key="3">
    <source>
        <dbReference type="Proteomes" id="UP001652620"/>
    </source>
</evidence>
<dbReference type="PANTHER" id="PTHR47331:SF5">
    <property type="entry name" value="RIBONUCLEASE H"/>
    <property type="match status" value="1"/>
</dbReference>
<dbReference type="SUPFAM" id="SSF50630">
    <property type="entry name" value="Acid proteases"/>
    <property type="match status" value="1"/>
</dbReference>
<feature type="region of interest" description="Disordered" evidence="1">
    <location>
        <begin position="426"/>
        <end position="459"/>
    </location>
</feature>
<dbReference type="CDD" id="cd00303">
    <property type="entry name" value="retropepsin_like"/>
    <property type="match status" value="1"/>
</dbReference>
<dbReference type="SUPFAM" id="SSF53098">
    <property type="entry name" value="Ribonuclease H-like"/>
    <property type="match status" value="1"/>
</dbReference>
<reference evidence="3" key="1">
    <citation type="submission" date="2025-05" db="UniProtKB">
        <authorList>
            <consortium name="RefSeq"/>
        </authorList>
    </citation>
    <scope>NUCLEOTIDE SEQUENCE [LARGE SCALE GENOMIC DNA]</scope>
</reference>
<dbReference type="Pfam" id="PF03564">
    <property type="entry name" value="DUF1759"/>
    <property type="match status" value="1"/>
</dbReference>
<dbReference type="SUPFAM" id="SSF56672">
    <property type="entry name" value="DNA/RNA polymerases"/>
    <property type="match status" value="1"/>
</dbReference>
<dbReference type="PANTHER" id="PTHR47331">
    <property type="entry name" value="PHD-TYPE DOMAIN-CONTAINING PROTEIN"/>
    <property type="match status" value="1"/>
</dbReference>
<feature type="domain" description="Integrase zinc-binding" evidence="2">
    <location>
        <begin position="1390"/>
        <end position="1443"/>
    </location>
</feature>
<dbReference type="InterPro" id="IPR005312">
    <property type="entry name" value="DUF1759"/>
</dbReference>
<feature type="compositionally biased region" description="Polar residues" evidence="1">
    <location>
        <begin position="439"/>
        <end position="459"/>
    </location>
</feature>
<dbReference type="Pfam" id="PF05380">
    <property type="entry name" value="Peptidase_A17"/>
    <property type="match status" value="1"/>
</dbReference>
<dbReference type="InterPro" id="IPR036397">
    <property type="entry name" value="RNaseH_sf"/>
</dbReference>
<protein>
    <submittedName>
        <fullName evidence="4">Uncharacterized protein LOC125777489</fullName>
    </submittedName>
</protein>
<proteinExistence type="predicted"/>